<keyword evidence="5" id="KW-1185">Reference proteome</keyword>
<dbReference type="InterPro" id="IPR016181">
    <property type="entry name" value="Acyl_CoA_acyltransferase"/>
</dbReference>
<dbReference type="RefSeq" id="WP_042982908.1">
    <property type="nucleotide sequence ID" value="NZ_JMQC01000008.1"/>
</dbReference>
<comment type="caution">
    <text evidence="2">The sequence shown here is derived from an EMBL/GenBank/DDBJ whole genome shotgun (WGS) entry which is preliminary data.</text>
</comment>
<evidence type="ECO:0000259" key="1">
    <source>
        <dbReference type="PROSITE" id="PS51186"/>
    </source>
</evidence>
<dbReference type="PATRIC" id="fig|1405.8.peg.4141"/>
<dbReference type="PROSITE" id="PS51186">
    <property type="entry name" value="GNAT"/>
    <property type="match status" value="1"/>
</dbReference>
<keyword evidence="2" id="KW-0808">Transferase</keyword>
<dbReference type="AlphaFoldDB" id="A0A090YTL4"/>
<dbReference type="EMBL" id="QVOD01000002">
    <property type="protein sequence ID" value="RFT68422.1"/>
    <property type="molecule type" value="Genomic_DNA"/>
</dbReference>
<sequence length="159" mass="18255">MSYTFEVMTQEQAEEIAYSWHYEGDYSFYDMEADEEDLAGFLNPKERGENIFAVWCTHNMVGFFNFNKTDIHTVDIGLGMKPNMAGNGLGLDFVQAGIMFCKEKYKPRHITLAVATFNERAIKVYKKVGFEAVGTFVQETNGSRFEFLKMIYSNSDILN</sequence>
<dbReference type="EMBL" id="JMQC01000008">
    <property type="protein sequence ID" value="KFN01765.1"/>
    <property type="molecule type" value="Genomic_DNA"/>
</dbReference>
<evidence type="ECO:0000313" key="4">
    <source>
        <dbReference type="Proteomes" id="UP000029389"/>
    </source>
</evidence>
<dbReference type="PANTHER" id="PTHR43415">
    <property type="entry name" value="SPERMIDINE N(1)-ACETYLTRANSFERASE"/>
    <property type="match status" value="1"/>
</dbReference>
<gene>
    <name evidence="3" type="ORF">D0U04_02925</name>
    <name evidence="2" type="ORF">DJ93_4034</name>
</gene>
<dbReference type="GO" id="GO:0016747">
    <property type="term" value="F:acyltransferase activity, transferring groups other than amino-acyl groups"/>
    <property type="evidence" value="ECO:0007669"/>
    <property type="project" value="InterPro"/>
</dbReference>
<evidence type="ECO:0000313" key="3">
    <source>
        <dbReference type="EMBL" id="RFT68422.1"/>
    </source>
</evidence>
<organism evidence="2 4">
    <name type="scientific">Bacillus clarus</name>
    <dbReference type="NCBI Taxonomy" id="2338372"/>
    <lineage>
        <taxon>Bacteria</taxon>
        <taxon>Bacillati</taxon>
        <taxon>Bacillota</taxon>
        <taxon>Bacilli</taxon>
        <taxon>Bacillales</taxon>
        <taxon>Bacillaceae</taxon>
        <taxon>Bacillus</taxon>
        <taxon>Bacillus cereus group</taxon>
    </lineage>
</organism>
<reference evidence="2 4" key="1">
    <citation type="submission" date="2014-04" db="EMBL/GenBank/DDBJ databases">
        <authorList>
            <person name="Bishop-Lilly K.A."/>
            <person name="Broomall S.M."/>
            <person name="Chain P.S."/>
            <person name="Chertkov O."/>
            <person name="Coyne S.R."/>
            <person name="Daligault H.E."/>
            <person name="Davenport K.W."/>
            <person name="Erkkila T."/>
            <person name="Frey K.G."/>
            <person name="Gibbons H.S."/>
            <person name="Gu W."/>
            <person name="Jaissle J."/>
            <person name="Johnson S.L."/>
            <person name="Koroleva G.I."/>
            <person name="Ladner J.T."/>
            <person name="Lo C.-C."/>
            <person name="Minogue T.D."/>
            <person name="Munk C."/>
            <person name="Palacios G.F."/>
            <person name="Redden C.L."/>
            <person name="Rosenzweig C.N."/>
            <person name="Scholz M.B."/>
            <person name="Teshima H."/>
            <person name="Xu Y."/>
        </authorList>
    </citation>
    <scope>NUCLEOTIDE SEQUENCE [LARGE SCALE GENOMIC DNA]</scope>
    <source>
        <strain evidence="2 4">BHP</strain>
    </source>
</reference>
<feature type="domain" description="N-acetyltransferase" evidence="1">
    <location>
        <begin position="3"/>
        <end position="152"/>
    </location>
</feature>
<evidence type="ECO:0000313" key="5">
    <source>
        <dbReference type="Proteomes" id="UP000264294"/>
    </source>
</evidence>
<dbReference type="Proteomes" id="UP000029389">
    <property type="component" value="Unassembled WGS sequence"/>
</dbReference>
<dbReference type="SUPFAM" id="SSF55729">
    <property type="entry name" value="Acyl-CoA N-acyltransferases (Nat)"/>
    <property type="match status" value="1"/>
</dbReference>
<protein>
    <submittedName>
        <fullName evidence="2">Acetyltransferase family protein</fullName>
    </submittedName>
    <submittedName>
        <fullName evidence="3">N-acetyltransferase</fullName>
    </submittedName>
</protein>
<dbReference type="Proteomes" id="UP000264294">
    <property type="component" value="Unassembled WGS sequence"/>
</dbReference>
<reference evidence="3 5" key="2">
    <citation type="submission" date="2018-08" db="EMBL/GenBank/DDBJ databases">
        <title>Bacillus clarus sp. nov. strain PS00077A.</title>
        <authorList>
            <person name="Mendez Acevedo M."/>
            <person name="Carroll L."/>
            <person name="Mukherjee M."/>
            <person name="Wiedmann M."/>
            <person name="Kovac J."/>
        </authorList>
    </citation>
    <scope>NUCLEOTIDE SEQUENCE [LARGE SCALE GENOMIC DNA]</scope>
    <source>
        <strain evidence="3 5">PS00077A</strain>
    </source>
</reference>
<dbReference type="Pfam" id="PF00583">
    <property type="entry name" value="Acetyltransf_1"/>
    <property type="match status" value="1"/>
</dbReference>
<dbReference type="InterPro" id="IPR000182">
    <property type="entry name" value="GNAT_dom"/>
</dbReference>
<evidence type="ECO:0000313" key="2">
    <source>
        <dbReference type="EMBL" id="KFN01765.1"/>
    </source>
</evidence>
<dbReference type="Gene3D" id="3.40.630.30">
    <property type="match status" value="1"/>
</dbReference>
<name>A0A090YTL4_9BACI</name>
<accession>A0A090YTL4</accession>
<proteinExistence type="predicted"/>
<dbReference type="PANTHER" id="PTHR43415:SF3">
    <property type="entry name" value="GNAT-FAMILY ACETYLTRANSFERASE"/>
    <property type="match status" value="1"/>
</dbReference>